<organism evidence="8">
    <name type="scientific">Fonticula alba</name>
    <name type="common">Slime mold</name>
    <dbReference type="NCBI Taxonomy" id="691883"/>
    <lineage>
        <taxon>Eukaryota</taxon>
        <taxon>Rotosphaerida</taxon>
        <taxon>Fonticulaceae</taxon>
        <taxon>Fonticula</taxon>
    </lineage>
</organism>
<evidence type="ECO:0000313" key="8">
    <source>
        <dbReference type="EMBL" id="KCV68024.1"/>
    </source>
</evidence>
<dbReference type="PANTHER" id="PTHR12264:SF21">
    <property type="entry name" value="TRANSCRIPTION INITIATION FACTOR TFIID SUBUNIT 12"/>
    <property type="match status" value="1"/>
</dbReference>
<evidence type="ECO:0000256" key="5">
    <source>
        <dbReference type="ARBA" id="ARBA00023242"/>
    </source>
</evidence>
<proteinExistence type="inferred from homology"/>
<dbReference type="GO" id="GO:0003677">
    <property type="term" value="F:DNA binding"/>
    <property type="evidence" value="ECO:0007669"/>
    <property type="project" value="TreeGrafter"/>
</dbReference>
<accession>A0A058Z191</accession>
<dbReference type="OrthoDB" id="2193432at2759"/>
<dbReference type="GO" id="GO:0000124">
    <property type="term" value="C:SAGA complex"/>
    <property type="evidence" value="ECO:0007669"/>
    <property type="project" value="InterPro"/>
</dbReference>
<evidence type="ECO:0000259" key="7">
    <source>
        <dbReference type="Pfam" id="PF03847"/>
    </source>
</evidence>
<dbReference type="RefSeq" id="XP_009497591.1">
    <property type="nucleotide sequence ID" value="XM_009499316.1"/>
</dbReference>
<gene>
    <name evidence="8" type="ORF">H696_05492</name>
</gene>
<keyword evidence="4" id="KW-0804">Transcription</keyword>
<keyword evidence="5" id="KW-0539">Nucleus</keyword>
<dbReference type="SUPFAM" id="SSF47113">
    <property type="entry name" value="Histone-fold"/>
    <property type="match status" value="1"/>
</dbReference>
<dbReference type="InterPro" id="IPR037794">
    <property type="entry name" value="TAF12"/>
</dbReference>
<dbReference type="GeneID" id="20530217"/>
<dbReference type="STRING" id="691883.A0A058Z191"/>
<comment type="similarity">
    <text evidence="2">Belongs to the TAF12 family.</text>
</comment>
<feature type="domain" description="Transcription initiation factor TFIID subunit 12" evidence="7">
    <location>
        <begin position="274"/>
        <end position="341"/>
    </location>
</feature>
<sequence length="377" mass="38058">MVDRQELPPADAEQYMSKLALMVSLRNQLVTMINDITDRTSSSSPTPVAISEEERANVARIRQALSQTDQLIQLSPPLPKMVHGALWPALPTGPVFPASSQMPALYVEKLHQYQAFLVGLGHRCFGVDLAVSHPLVVANYSPGGVISVAYSAGHGIQALAASRPAAPAAAAAAAGAHVGAQPGPGAPTSPNPAAAAAAAAAATAAAVAAAAAAAAAAASRAAPPAATAATPAGTAAAAATAGAQPGAYQPSVAAGVPRPAAGQVPRPAPRALISKTKLQEIVQSAHPNATLDRVVEEALGSLAEDFLVQVITQSCRLARHRGSLTLTAKDVLRPLRQHWNMDVPGYPVLATFTPHQQPADAEQGPAGGAGGAPADKK</sequence>
<reference evidence="8" key="1">
    <citation type="submission" date="2013-04" db="EMBL/GenBank/DDBJ databases">
        <title>The Genome Sequence of Fonticula alba ATCC 38817.</title>
        <authorList>
            <consortium name="The Broad Institute Genomics Platform"/>
            <person name="Russ C."/>
            <person name="Cuomo C."/>
            <person name="Burger G."/>
            <person name="Gray M.W."/>
            <person name="Holland P.W.H."/>
            <person name="King N."/>
            <person name="Lang F.B.F."/>
            <person name="Roger A.J."/>
            <person name="Ruiz-Trillo I."/>
            <person name="Brown M."/>
            <person name="Walker B."/>
            <person name="Young S."/>
            <person name="Zeng Q."/>
            <person name="Gargeya S."/>
            <person name="Fitzgerald M."/>
            <person name="Haas B."/>
            <person name="Abouelleil A."/>
            <person name="Allen A.W."/>
            <person name="Alvarado L."/>
            <person name="Arachchi H.M."/>
            <person name="Berlin A.M."/>
            <person name="Chapman S.B."/>
            <person name="Gainer-Dewar J."/>
            <person name="Goldberg J."/>
            <person name="Griggs A."/>
            <person name="Gujja S."/>
            <person name="Hansen M."/>
            <person name="Howarth C."/>
            <person name="Imamovic A."/>
            <person name="Ireland A."/>
            <person name="Larimer J."/>
            <person name="McCowan C."/>
            <person name="Murphy C."/>
            <person name="Pearson M."/>
            <person name="Poon T.W."/>
            <person name="Priest M."/>
            <person name="Roberts A."/>
            <person name="Saif S."/>
            <person name="Shea T."/>
            <person name="Sisk P."/>
            <person name="Sykes S."/>
            <person name="Wortman J."/>
            <person name="Nusbaum C."/>
            <person name="Birren B."/>
        </authorList>
    </citation>
    <scope>NUCLEOTIDE SEQUENCE [LARGE SCALE GENOMIC DNA]</scope>
    <source>
        <strain evidence="8">ATCC 38817</strain>
    </source>
</reference>
<keyword evidence="3" id="KW-0805">Transcription regulation</keyword>
<dbReference type="EMBL" id="KB932211">
    <property type="protein sequence ID" value="KCV68024.1"/>
    <property type="molecule type" value="Genomic_DNA"/>
</dbReference>
<name>A0A058Z191_FONAL</name>
<evidence type="ECO:0000256" key="4">
    <source>
        <dbReference type="ARBA" id="ARBA00023163"/>
    </source>
</evidence>
<dbReference type="eggNOG" id="KOG1142">
    <property type="taxonomic scope" value="Eukaryota"/>
</dbReference>
<evidence type="ECO:0000256" key="1">
    <source>
        <dbReference type="ARBA" id="ARBA00004123"/>
    </source>
</evidence>
<dbReference type="CDD" id="cd07981">
    <property type="entry name" value="HFD_TAF12"/>
    <property type="match status" value="1"/>
</dbReference>
<evidence type="ECO:0000313" key="9">
    <source>
        <dbReference type="Proteomes" id="UP000030693"/>
    </source>
</evidence>
<evidence type="ECO:0000256" key="6">
    <source>
        <dbReference type="SAM" id="MobiDB-lite"/>
    </source>
</evidence>
<dbReference type="Gene3D" id="1.10.20.10">
    <property type="entry name" value="Histone, subunit A"/>
    <property type="match status" value="1"/>
</dbReference>
<dbReference type="GO" id="GO:0046982">
    <property type="term" value="F:protein heterodimerization activity"/>
    <property type="evidence" value="ECO:0007669"/>
    <property type="project" value="InterPro"/>
</dbReference>
<dbReference type="PANTHER" id="PTHR12264">
    <property type="entry name" value="TRANSCRIPTION INITIATION FACTOR TFIID SUBUNIT 12"/>
    <property type="match status" value="1"/>
</dbReference>
<keyword evidence="9" id="KW-1185">Reference proteome</keyword>
<feature type="region of interest" description="Disordered" evidence="6">
    <location>
        <begin position="355"/>
        <end position="377"/>
    </location>
</feature>
<protein>
    <recommendedName>
        <fullName evidence="7">Transcription initiation factor TFIID subunit 12 domain-containing protein</fullName>
    </recommendedName>
</protein>
<evidence type="ECO:0000256" key="3">
    <source>
        <dbReference type="ARBA" id="ARBA00023015"/>
    </source>
</evidence>
<dbReference type="Pfam" id="PF03847">
    <property type="entry name" value="TFIID_20kDa"/>
    <property type="match status" value="1"/>
</dbReference>
<evidence type="ECO:0000256" key="2">
    <source>
        <dbReference type="ARBA" id="ARBA00007530"/>
    </source>
</evidence>
<dbReference type="AlphaFoldDB" id="A0A058Z191"/>
<dbReference type="GO" id="GO:0051123">
    <property type="term" value="P:RNA polymerase II preinitiation complex assembly"/>
    <property type="evidence" value="ECO:0007669"/>
    <property type="project" value="TreeGrafter"/>
</dbReference>
<dbReference type="InterPro" id="IPR009072">
    <property type="entry name" value="Histone-fold"/>
</dbReference>
<comment type="subcellular location">
    <subcellularLocation>
        <location evidence="1">Nucleus</location>
    </subcellularLocation>
</comment>
<dbReference type="GO" id="GO:0005669">
    <property type="term" value="C:transcription factor TFIID complex"/>
    <property type="evidence" value="ECO:0007669"/>
    <property type="project" value="InterPro"/>
</dbReference>
<dbReference type="GO" id="GO:0017025">
    <property type="term" value="F:TBP-class protein binding"/>
    <property type="evidence" value="ECO:0007669"/>
    <property type="project" value="TreeGrafter"/>
</dbReference>
<dbReference type="InterPro" id="IPR003228">
    <property type="entry name" value="TFIID_TAF12_dom"/>
</dbReference>
<dbReference type="Proteomes" id="UP000030693">
    <property type="component" value="Unassembled WGS sequence"/>
</dbReference>